<feature type="coiled-coil region" evidence="11">
    <location>
        <begin position="41"/>
        <end position="103"/>
    </location>
</feature>
<evidence type="ECO:0000256" key="4">
    <source>
        <dbReference type="ARBA" id="ARBA00022490"/>
    </source>
</evidence>
<evidence type="ECO:0000259" key="13">
    <source>
        <dbReference type="Pfam" id="PF13851"/>
    </source>
</evidence>
<protein>
    <recommendedName>
        <fullName evidence="13">Growth arrest-specific protein 8 domain-containing protein</fullName>
    </recommendedName>
</protein>
<reference evidence="14 15" key="1">
    <citation type="journal article" date="2020" name="G3 (Bethesda)">
        <title>Improved Reference Genome for Cyclotella cryptica CCMP332, a Model for Cell Wall Morphogenesis, Salinity Adaptation, and Lipid Production in Diatoms (Bacillariophyta).</title>
        <authorList>
            <person name="Roberts W.R."/>
            <person name="Downey K.M."/>
            <person name="Ruck E.C."/>
            <person name="Traller J.C."/>
            <person name="Alverson A.J."/>
        </authorList>
    </citation>
    <scope>NUCLEOTIDE SEQUENCE [LARGE SCALE GENOMIC DNA]</scope>
    <source>
        <strain evidence="14 15">CCMP332</strain>
    </source>
</reference>
<keyword evidence="15" id="KW-1185">Reference proteome</keyword>
<feature type="coiled-coil region" evidence="11">
    <location>
        <begin position="130"/>
        <end position="186"/>
    </location>
</feature>
<evidence type="ECO:0000256" key="6">
    <source>
        <dbReference type="ARBA" id="ARBA00022846"/>
    </source>
</evidence>
<evidence type="ECO:0000256" key="5">
    <source>
        <dbReference type="ARBA" id="ARBA00022701"/>
    </source>
</evidence>
<dbReference type="EMBL" id="JABMIG020000114">
    <property type="protein sequence ID" value="KAL3791433.1"/>
    <property type="molecule type" value="Genomic_DNA"/>
</dbReference>
<dbReference type="InterPro" id="IPR025593">
    <property type="entry name" value="GAS8_dom"/>
</dbReference>
<keyword evidence="5" id="KW-0493">Microtubule</keyword>
<dbReference type="PANTHER" id="PTHR31543:SF0">
    <property type="entry name" value="DYNEIN REGULATORY COMPLEX SUBUNIT 4"/>
    <property type="match status" value="1"/>
</dbReference>
<dbReference type="GO" id="GO:0005874">
    <property type="term" value="C:microtubule"/>
    <property type="evidence" value="ECO:0007669"/>
    <property type="project" value="UniProtKB-KW"/>
</dbReference>
<evidence type="ECO:0000256" key="7">
    <source>
        <dbReference type="ARBA" id="ARBA00023054"/>
    </source>
</evidence>
<comment type="caution">
    <text evidence="14">The sequence shown here is derived from an EMBL/GenBank/DDBJ whole genome shotgun (WGS) entry which is preliminary data.</text>
</comment>
<name>A0ABD3PUA3_9STRA</name>
<feature type="region of interest" description="Disordered" evidence="12">
    <location>
        <begin position="15"/>
        <end position="35"/>
    </location>
</feature>
<dbReference type="PANTHER" id="PTHR31543">
    <property type="entry name" value="DYNEIN REGULATORY COMPLEX SUBUNIT 4"/>
    <property type="match status" value="1"/>
</dbReference>
<evidence type="ECO:0000256" key="9">
    <source>
        <dbReference type="ARBA" id="ARBA00023212"/>
    </source>
</evidence>
<feature type="domain" description="Growth arrest-specific protein 8" evidence="13">
    <location>
        <begin position="229"/>
        <end position="424"/>
    </location>
</feature>
<comment type="similarity">
    <text evidence="3">Belongs to the DRC4 family.</text>
</comment>
<organism evidence="14 15">
    <name type="scientific">Cyclotella cryptica</name>
    <dbReference type="NCBI Taxonomy" id="29204"/>
    <lineage>
        <taxon>Eukaryota</taxon>
        <taxon>Sar</taxon>
        <taxon>Stramenopiles</taxon>
        <taxon>Ochrophyta</taxon>
        <taxon>Bacillariophyta</taxon>
        <taxon>Coscinodiscophyceae</taxon>
        <taxon>Thalassiosirophycidae</taxon>
        <taxon>Stephanodiscales</taxon>
        <taxon>Stephanodiscaceae</taxon>
        <taxon>Cyclotella</taxon>
    </lineage>
</organism>
<dbReference type="Pfam" id="PF13851">
    <property type="entry name" value="GAS"/>
    <property type="match status" value="1"/>
</dbReference>
<evidence type="ECO:0000256" key="8">
    <source>
        <dbReference type="ARBA" id="ARBA00023069"/>
    </source>
</evidence>
<evidence type="ECO:0000256" key="1">
    <source>
        <dbReference type="ARBA" id="ARBA00004230"/>
    </source>
</evidence>
<evidence type="ECO:0000256" key="12">
    <source>
        <dbReference type="SAM" id="MobiDB-lite"/>
    </source>
</evidence>
<dbReference type="GO" id="GO:0031514">
    <property type="term" value="C:motile cilium"/>
    <property type="evidence" value="ECO:0007669"/>
    <property type="project" value="UniProtKB-SubCell"/>
</dbReference>
<evidence type="ECO:0000256" key="2">
    <source>
        <dbReference type="ARBA" id="ARBA00004245"/>
    </source>
</evidence>
<evidence type="ECO:0000256" key="10">
    <source>
        <dbReference type="ARBA" id="ARBA00023273"/>
    </source>
</evidence>
<keyword evidence="6" id="KW-0282">Flagellum</keyword>
<feature type="compositionally biased region" description="Basic and acidic residues" evidence="12">
    <location>
        <begin position="19"/>
        <end position="29"/>
    </location>
</feature>
<keyword evidence="9" id="KW-0206">Cytoskeleton</keyword>
<dbReference type="Proteomes" id="UP001516023">
    <property type="component" value="Unassembled WGS sequence"/>
</dbReference>
<proteinExistence type="inferred from homology"/>
<evidence type="ECO:0000256" key="11">
    <source>
        <dbReference type="SAM" id="Coils"/>
    </source>
</evidence>
<evidence type="ECO:0000256" key="3">
    <source>
        <dbReference type="ARBA" id="ARBA00009859"/>
    </source>
</evidence>
<evidence type="ECO:0000313" key="14">
    <source>
        <dbReference type="EMBL" id="KAL3791433.1"/>
    </source>
</evidence>
<keyword evidence="7 11" id="KW-0175">Coiled coil</keyword>
<gene>
    <name evidence="14" type="ORF">HJC23_011489</name>
</gene>
<feature type="coiled-coil region" evidence="11">
    <location>
        <begin position="249"/>
        <end position="356"/>
    </location>
</feature>
<dbReference type="AlphaFoldDB" id="A0ABD3PUA3"/>
<accession>A0ABD3PUA3</accession>
<comment type="subcellular location">
    <subcellularLocation>
        <location evidence="1">Cell projection</location>
        <location evidence="1">Cilium</location>
        <location evidence="1">Flagellum</location>
    </subcellularLocation>
    <subcellularLocation>
        <location evidence="2">Cytoplasm</location>
        <location evidence="2">Cytoskeleton</location>
    </subcellularLocation>
</comment>
<keyword evidence="10" id="KW-0966">Cell projection</keyword>
<keyword evidence="4" id="KW-0963">Cytoplasm</keyword>
<sequence length="480" mass="56644">MRHFTWELFIMPPKKTKSKAGEKSSKDTQPEIPPEWQGKSVEELKTLVEELESELESCRKRRNKAQVEHASLQTYYDVTKDQIRELEMKIDKIDLEIENTEDDNATELKVYKQKSKYLQYCHENKVKVTLEEDESRQQNYEANQARHMNELETTKATMMAELFETERRHAEEIKNMQAEIEQELSDIWTLPNFEESCVSHHAQLKEELESRRKAELDIVTSRKESHMQDLMQCHEKMCSEMREYYEGIDREQEIEMERLQAEIRKLKKAAQRHSEAKERLEASNQDHGKELQDCLQQVAILEFKTKDLGKDSVSLENTNARLAVTRRLIREAKLNYSRLQDEYSKVQHERDMLRARTSEVAIEACKENIEKRSMLENKIHTQKEAHTTIEQHLHHIINSAGLDERQSNLLLSNLEEFIADNDKITEKLTLEIATAMKSYHKALECRQEELRKMHVPNEEVISIDILSRDQKRAGEIKYGM</sequence>
<evidence type="ECO:0000313" key="15">
    <source>
        <dbReference type="Proteomes" id="UP001516023"/>
    </source>
</evidence>
<dbReference type="InterPro" id="IPR039308">
    <property type="entry name" value="GAS8"/>
</dbReference>
<keyword evidence="8" id="KW-0969">Cilium</keyword>